<dbReference type="GO" id="GO:0051536">
    <property type="term" value="F:iron-sulfur cluster binding"/>
    <property type="evidence" value="ECO:0007669"/>
    <property type="project" value="UniProtKB-KW"/>
</dbReference>
<evidence type="ECO:0000256" key="2">
    <source>
        <dbReference type="ARBA" id="ARBA00022723"/>
    </source>
</evidence>
<sequence length="323" mass="34795">MNQTGVETGSTLTTIPFATTLAKNKVSLTRDKTTTLQINIGFLCNQNCRHCHVEAGPKSDKIMDAQTADAVADFAEAGGFGTADITGGAPEMNPNLIRLIEKLAPSVSKIIVRSNLTAISDGKWDGLMEIFKKHKVTITASLPSLNKSQTDAQRGTGIFDKSLAVLKKLNGEGYGIEGTGLELNFVSNPAGAFLPPSQTSVEARFHSDLKRKFGIEFNNLFTFANAPLGRFETWLKDSGAYGEYMDRLVQEFNPCSVGGLMCRYLVSISWEGYLYDCDFNLACDLPLAGRKIHVSEMTGPPAPGSPIVVGDHCYTCCAGAGFT</sequence>
<dbReference type="SFLD" id="SFLDS00029">
    <property type="entry name" value="Radical_SAM"/>
    <property type="match status" value="1"/>
</dbReference>
<dbReference type="GO" id="GO:0046872">
    <property type="term" value="F:metal ion binding"/>
    <property type="evidence" value="ECO:0007669"/>
    <property type="project" value="UniProtKB-KW"/>
</dbReference>
<dbReference type="InterPro" id="IPR024521">
    <property type="entry name" value="ArsS-like_C"/>
</dbReference>
<dbReference type="PANTHER" id="PTHR43728">
    <property type="entry name" value="SLR0304 PROTEIN"/>
    <property type="match status" value="1"/>
</dbReference>
<dbReference type="GO" id="GO:0003824">
    <property type="term" value="F:catalytic activity"/>
    <property type="evidence" value="ECO:0007669"/>
    <property type="project" value="InterPro"/>
</dbReference>
<dbReference type="EMBL" id="UOGB01000202">
    <property type="protein sequence ID" value="VAX21343.1"/>
    <property type="molecule type" value="Genomic_DNA"/>
</dbReference>
<keyword evidence="4" id="KW-0411">Iron-sulfur</keyword>
<organism evidence="6">
    <name type="scientific">hydrothermal vent metagenome</name>
    <dbReference type="NCBI Taxonomy" id="652676"/>
    <lineage>
        <taxon>unclassified sequences</taxon>
        <taxon>metagenomes</taxon>
        <taxon>ecological metagenomes</taxon>
    </lineage>
</organism>
<dbReference type="PROSITE" id="PS51918">
    <property type="entry name" value="RADICAL_SAM"/>
    <property type="match status" value="1"/>
</dbReference>
<dbReference type="AlphaFoldDB" id="A0A3B1C9J5"/>
<evidence type="ECO:0000256" key="1">
    <source>
        <dbReference type="ARBA" id="ARBA00022691"/>
    </source>
</evidence>
<dbReference type="Gene3D" id="3.20.20.70">
    <property type="entry name" value="Aldolase class I"/>
    <property type="match status" value="1"/>
</dbReference>
<keyword evidence="3" id="KW-0408">Iron</keyword>
<evidence type="ECO:0000313" key="6">
    <source>
        <dbReference type="EMBL" id="VAX21343.1"/>
    </source>
</evidence>
<dbReference type="CDD" id="cd01335">
    <property type="entry name" value="Radical_SAM"/>
    <property type="match status" value="1"/>
</dbReference>
<evidence type="ECO:0000256" key="3">
    <source>
        <dbReference type="ARBA" id="ARBA00023004"/>
    </source>
</evidence>
<dbReference type="Pfam" id="PF04055">
    <property type="entry name" value="Radical_SAM"/>
    <property type="match status" value="1"/>
</dbReference>
<accession>A0A3B1C9J5</accession>
<dbReference type="Pfam" id="PF12345">
    <property type="entry name" value="DUF3641"/>
    <property type="match status" value="1"/>
</dbReference>
<dbReference type="NCBIfam" id="TIGR04167">
    <property type="entry name" value="rSAM_SeCys"/>
    <property type="match status" value="1"/>
</dbReference>
<reference evidence="6" key="1">
    <citation type="submission" date="2018-06" db="EMBL/GenBank/DDBJ databases">
        <authorList>
            <person name="Zhirakovskaya E."/>
        </authorList>
    </citation>
    <scope>NUCLEOTIDE SEQUENCE</scope>
</reference>
<dbReference type="InterPro" id="IPR013785">
    <property type="entry name" value="Aldolase_TIM"/>
</dbReference>
<gene>
    <name evidence="6" type="ORF">MNBD_NITROSPINAE03-1144</name>
</gene>
<protein>
    <recommendedName>
        <fullName evidence="5">Radical SAM core domain-containing protein</fullName>
    </recommendedName>
</protein>
<name>A0A3B1C9J5_9ZZZZ</name>
<proteinExistence type="predicted"/>
<evidence type="ECO:0000259" key="5">
    <source>
        <dbReference type="PROSITE" id="PS51918"/>
    </source>
</evidence>
<dbReference type="SUPFAM" id="SSF102114">
    <property type="entry name" value="Radical SAM enzymes"/>
    <property type="match status" value="1"/>
</dbReference>
<keyword evidence="1" id="KW-0949">S-adenosyl-L-methionine</keyword>
<keyword evidence="2" id="KW-0479">Metal-binding</keyword>
<dbReference type="InterPro" id="IPR058240">
    <property type="entry name" value="rSAM_sf"/>
</dbReference>
<dbReference type="InterPro" id="IPR026351">
    <property type="entry name" value="rSAM_ArsS-like"/>
</dbReference>
<dbReference type="PANTHER" id="PTHR43728:SF1">
    <property type="entry name" value="FE-S OXIDOREDUCTASE"/>
    <property type="match status" value="1"/>
</dbReference>
<evidence type="ECO:0000256" key="4">
    <source>
        <dbReference type="ARBA" id="ARBA00023014"/>
    </source>
</evidence>
<feature type="domain" description="Radical SAM core" evidence="5">
    <location>
        <begin position="28"/>
        <end position="254"/>
    </location>
</feature>
<dbReference type="SFLD" id="SFLDG01067">
    <property type="entry name" value="SPASM/twitch_domain_containing"/>
    <property type="match status" value="1"/>
</dbReference>
<dbReference type="InterPro" id="IPR007197">
    <property type="entry name" value="rSAM"/>
</dbReference>